<sequence>MVTSQRKIIHIDCDCFYAAVEMRDRPELRAVPLAVGGSAERRGVIATCNYLARQFGIHSAMSTYRAQQRCRQLVVVPPDFARYKAASQAMRAIFADYTDQIEPLSLDEAYLDVSGQPHCAGSASRMAEQIRARIEREIGITASAGIAPNKLLAKIASDWRKPNGQFVIRPQDIAEFMPQLPTRKLWGIGKVTADKLALRGIHTCADIQAWSLEQLIAEFGRLGHLLYEQAQGIDHRPVAPHESRKSLSVENTFAHDLTAMACQQALAELFSDWQIRMQRLADERIHKAFIKIKFADFTQTTVECICNSPQLNTYIRLLEQGLKRSPQAVRLLGLGVRFDEQRKVPEQLCLW</sequence>
<dbReference type="InterPro" id="IPR043502">
    <property type="entry name" value="DNA/RNA_pol_sf"/>
</dbReference>
<dbReference type="GO" id="GO:0006261">
    <property type="term" value="P:DNA-templated DNA replication"/>
    <property type="evidence" value="ECO:0007669"/>
    <property type="project" value="UniProtKB-UniRule"/>
</dbReference>
<evidence type="ECO:0000256" key="11">
    <source>
        <dbReference type="ARBA" id="ARBA00022932"/>
    </source>
</evidence>
<dbReference type="Pfam" id="PF11799">
    <property type="entry name" value="IMS_C"/>
    <property type="match status" value="1"/>
</dbReference>
<keyword evidence="13 15" id="KW-0234">DNA repair</keyword>
<evidence type="ECO:0000256" key="14">
    <source>
        <dbReference type="ARBA" id="ARBA00049244"/>
    </source>
</evidence>
<dbReference type="GO" id="GO:0003887">
    <property type="term" value="F:DNA-directed DNA polymerase activity"/>
    <property type="evidence" value="ECO:0007669"/>
    <property type="project" value="UniProtKB-UniRule"/>
</dbReference>
<evidence type="ECO:0000256" key="4">
    <source>
        <dbReference type="ARBA" id="ARBA00022490"/>
    </source>
</evidence>
<dbReference type="NCBIfam" id="NF002677">
    <property type="entry name" value="PRK02406.1"/>
    <property type="match status" value="1"/>
</dbReference>
<dbReference type="FunFam" id="1.10.150.20:FF:000019">
    <property type="entry name" value="DNA polymerase IV"/>
    <property type="match status" value="1"/>
</dbReference>
<dbReference type="Gene3D" id="3.30.1490.100">
    <property type="entry name" value="DNA polymerase, Y-family, little finger domain"/>
    <property type="match status" value="1"/>
</dbReference>
<dbReference type="InterPro" id="IPR001126">
    <property type="entry name" value="UmuC"/>
</dbReference>
<dbReference type="Gene3D" id="3.40.1170.60">
    <property type="match status" value="1"/>
</dbReference>
<dbReference type="EC" id="2.7.7.7" evidence="15"/>
<comment type="cofactor">
    <cofactor evidence="15">
        <name>Mg(2+)</name>
        <dbReference type="ChEBI" id="CHEBI:18420"/>
    </cofactor>
    <text evidence="15">Binds 2 magnesium ions per subunit.</text>
</comment>
<evidence type="ECO:0000256" key="8">
    <source>
        <dbReference type="ARBA" id="ARBA00022723"/>
    </source>
</evidence>
<comment type="catalytic activity">
    <reaction evidence="14 15">
        <text>DNA(n) + a 2'-deoxyribonucleoside 5'-triphosphate = DNA(n+1) + diphosphate</text>
        <dbReference type="Rhea" id="RHEA:22508"/>
        <dbReference type="Rhea" id="RHEA-COMP:17339"/>
        <dbReference type="Rhea" id="RHEA-COMP:17340"/>
        <dbReference type="ChEBI" id="CHEBI:33019"/>
        <dbReference type="ChEBI" id="CHEBI:61560"/>
        <dbReference type="ChEBI" id="CHEBI:173112"/>
        <dbReference type="EC" id="2.7.7.7"/>
    </reaction>
</comment>
<dbReference type="InterPro" id="IPR053848">
    <property type="entry name" value="IMS_HHH_1"/>
</dbReference>
<gene>
    <name evidence="15 17" type="primary">dinB</name>
    <name evidence="17" type="ORF">HQN60_06460</name>
</gene>
<evidence type="ECO:0000256" key="13">
    <source>
        <dbReference type="ARBA" id="ARBA00023204"/>
    </source>
</evidence>
<dbReference type="HAMAP" id="MF_01113">
    <property type="entry name" value="DNApol_IV"/>
    <property type="match status" value="1"/>
</dbReference>
<dbReference type="SUPFAM" id="SSF56672">
    <property type="entry name" value="DNA/RNA polymerases"/>
    <property type="match status" value="1"/>
</dbReference>
<evidence type="ECO:0000256" key="15">
    <source>
        <dbReference type="HAMAP-Rule" id="MF_01113"/>
    </source>
</evidence>
<dbReference type="Proteomes" id="UP000504844">
    <property type="component" value="Chromosome"/>
</dbReference>
<evidence type="ECO:0000259" key="16">
    <source>
        <dbReference type="PROSITE" id="PS50173"/>
    </source>
</evidence>
<dbReference type="CDD" id="cd03586">
    <property type="entry name" value="PolY_Pol_IV_kappa"/>
    <property type="match status" value="1"/>
</dbReference>
<dbReference type="Gene3D" id="1.10.150.20">
    <property type="entry name" value="5' to 3' exonuclease, C-terminal subdomain"/>
    <property type="match status" value="1"/>
</dbReference>
<dbReference type="PANTHER" id="PTHR11076:SF33">
    <property type="entry name" value="DNA POLYMERASE KAPPA"/>
    <property type="match status" value="1"/>
</dbReference>
<feature type="binding site" evidence="15">
    <location>
        <position position="107"/>
    </location>
    <ligand>
        <name>Mg(2+)</name>
        <dbReference type="ChEBI" id="CHEBI:18420"/>
    </ligand>
</feature>
<dbReference type="Pfam" id="PF00817">
    <property type="entry name" value="IMS"/>
    <property type="match status" value="1"/>
</dbReference>
<dbReference type="InterPro" id="IPR017961">
    <property type="entry name" value="DNA_pol_Y-fam_little_finger"/>
</dbReference>
<comment type="function">
    <text evidence="15">Poorly processive, error-prone DNA polymerase involved in untargeted mutagenesis. Copies undamaged DNA at stalled replication forks, which arise in vivo from mismatched or misaligned primer ends. These misaligned primers can be extended by PolIV. Exhibits no 3'-5' exonuclease (proofreading) activity. May be involved in translesional synthesis, in conjunction with the beta clamp from PolIII.</text>
</comment>
<dbReference type="Gene3D" id="3.30.70.270">
    <property type="match status" value="1"/>
</dbReference>
<feature type="site" description="Substrate discrimination" evidence="15">
    <location>
        <position position="17"/>
    </location>
</feature>
<keyword evidence="7 15" id="KW-0235">DNA replication</keyword>
<evidence type="ECO:0000256" key="6">
    <source>
        <dbReference type="ARBA" id="ARBA00022695"/>
    </source>
</evidence>
<dbReference type="InterPro" id="IPR036775">
    <property type="entry name" value="DNA_pol_Y-fam_lit_finger_sf"/>
</dbReference>
<keyword evidence="10 15" id="KW-0460">Magnesium</keyword>
<dbReference type="GO" id="GO:0003684">
    <property type="term" value="F:damaged DNA binding"/>
    <property type="evidence" value="ECO:0007669"/>
    <property type="project" value="InterPro"/>
</dbReference>
<evidence type="ECO:0000256" key="12">
    <source>
        <dbReference type="ARBA" id="ARBA00023125"/>
    </source>
</evidence>
<dbReference type="KEGG" id="dee:HQN60_06460"/>
<reference evidence="17 18" key="1">
    <citation type="submission" date="2020-05" db="EMBL/GenBank/DDBJ databases">
        <title>Complete genome sequence of Deefgea sp. D17.</title>
        <authorList>
            <person name="Bae J.-W."/>
            <person name="Han J.E."/>
        </authorList>
    </citation>
    <scope>NUCLEOTIDE SEQUENCE [LARGE SCALE GENOMIC DNA]</scope>
    <source>
        <strain evidence="17 18">D17</strain>
    </source>
</reference>
<dbReference type="AlphaFoldDB" id="A0A6M8SSG7"/>
<keyword evidence="5 15" id="KW-0808">Transferase</keyword>
<dbReference type="GO" id="GO:0000287">
    <property type="term" value="F:magnesium ion binding"/>
    <property type="evidence" value="ECO:0007669"/>
    <property type="project" value="UniProtKB-UniRule"/>
</dbReference>
<evidence type="ECO:0000313" key="18">
    <source>
        <dbReference type="Proteomes" id="UP000504844"/>
    </source>
</evidence>
<evidence type="ECO:0000256" key="1">
    <source>
        <dbReference type="ARBA" id="ARBA00004496"/>
    </source>
</evidence>
<accession>A0A6M8SSG7</accession>
<dbReference type="PANTHER" id="PTHR11076">
    <property type="entry name" value="DNA REPAIR POLYMERASE UMUC / TRANSFERASE FAMILY MEMBER"/>
    <property type="match status" value="1"/>
</dbReference>
<evidence type="ECO:0000256" key="2">
    <source>
        <dbReference type="ARBA" id="ARBA00010945"/>
    </source>
</evidence>
<feature type="binding site" evidence="15">
    <location>
        <position position="12"/>
    </location>
    <ligand>
        <name>Mg(2+)</name>
        <dbReference type="ChEBI" id="CHEBI:18420"/>
    </ligand>
</feature>
<dbReference type="GO" id="GO:0005829">
    <property type="term" value="C:cytosol"/>
    <property type="evidence" value="ECO:0007669"/>
    <property type="project" value="TreeGrafter"/>
</dbReference>
<keyword evidence="8 15" id="KW-0479">Metal-binding</keyword>
<dbReference type="InterPro" id="IPR022880">
    <property type="entry name" value="DNApol_IV"/>
</dbReference>
<keyword evidence="4 15" id="KW-0963">Cytoplasm</keyword>
<dbReference type="SUPFAM" id="SSF100879">
    <property type="entry name" value="Lesion bypass DNA polymerase (Y-family), little finger domain"/>
    <property type="match status" value="1"/>
</dbReference>
<protein>
    <recommendedName>
        <fullName evidence="15">DNA polymerase IV</fullName>
        <shortName evidence="15">Pol IV</shortName>
        <ecNumber evidence="15">2.7.7.7</ecNumber>
    </recommendedName>
</protein>
<dbReference type="GO" id="GO:0042276">
    <property type="term" value="P:error-prone translesion synthesis"/>
    <property type="evidence" value="ECO:0007669"/>
    <property type="project" value="TreeGrafter"/>
</dbReference>
<comment type="subunit">
    <text evidence="15">Monomer.</text>
</comment>
<evidence type="ECO:0000256" key="10">
    <source>
        <dbReference type="ARBA" id="ARBA00022842"/>
    </source>
</evidence>
<dbReference type="PROSITE" id="PS50173">
    <property type="entry name" value="UMUC"/>
    <property type="match status" value="1"/>
</dbReference>
<evidence type="ECO:0000313" key="17">
    <source>
        <dbReference type="EMBL" id="QKJ68125.1"/>
    </source>
</evidence>
<dbReference type="InterPro" id="IPR043128">
    <property type="entry name" value="Rev_trsase/Diguanyl_cyclase"/>
</dbReference>
<keyword evidence="18" id="KW-1185">Reference proteome</keyword>
<evidence type="ECO:0000256" key="5">
    <source>
        <dbReference type="ARBA" id="ARBA00022679"/>
    </source>
</evidence>
<keyword evidence="6 15" id="KW-0548">Nucleotidyltransferase</keyword>
<feature type="domain" description="UmuC" evidence="16">
    <location>
        <begin position="8"/>
        <end position="189"/>
    </location>
</feature>
<dbReference type="InterPro" id="IPR050116">
    <property type="entry name" value="DNA_polymerase-Y"/>
</dbReference>
<dbReference type="GO" id="GO:0006281">
    <property type="term" value="P:DNA repair"/>
    <property type="evidence" value="ECO:0007669"/>
    <property type="project" value="UniProtKB-UniRule"/>
</dbReference>
<comment type="subcellular location">
    <subcellularLocation>
        <location evidence="1 15">Cytoplasm</location>
    </subcellularLocation>
</comment>
<dbReference type="EMBL" id="CP054143">
    <property type="protein sequence ID" value="QKJ68125.1"/>
    <property type="molecule type" value="Genomic_DNA"/>
</dbReference>
<proteinExistence type="inferred from homology"/>
<keyword evidence="9 15" id="KW-0227">DNA damage</keyword>
<name>A0A6M8SSG7_9NEIS</name>
<keyword evidence="12 15" id="KW-0238">DNA-binding</keyword>
<evidence type="ECO:0000256" key="3">
    <source>
        <dbReference type="ARBA" id="ARBA00022457"/>
    </source>
</evidence>
<dbReference type="GO" id="GO:0009432">
    <property type="term" value="P:SOS response"/>
    <property type="evidence" value="ECO:0007669"/>
    <property type="project" value="TreeGrafter"/>
</dbReference>
<keyword evidence="3 15" id="KW-0515">Mutator protein</keyword>
<keyword evidence="11 15" id="KW-0239">DNA-directed DNA polymerase</keyword>
<feature type="active site" evidence="15">
    <location>
        <position position="108"/>
    </location>
</feature>
<dbReference type="Pfam" id="PF21999">
    <property type="entry name" value="IMS_HHH_1"/>
    <property type="match status" value="1"/>
</dbReference>
<evidence type="ECO:0000256" key="7">
    <source>
        <dbReference type="ARBA" id="ARBA00022705"/>
    </source>
</evidence>
<comment type="similarity">
    <text evidence="2 15">Belongs to the DNA polymerase type-Y family.</text>
</comment>
<organism evidence="17 18">
    <name type="scientific">Deefgea piscis</name>
    <dbReference type="NCBI Taxonomy" id="2739061"/>
    <lineage>
        <taxon>Bacteria</taxon>
        <taxon>Pseudomonadati</taxon>
        <taxon>Pseudomonadota</taxon>
        <taxon>Betaproteobacteria</taxon>
        <taxon>Neisseriales</taxon>
        <taxon>Chitinibacteraceae</taxon>
        <taxon>Deefgea</taxon>
    </lineage>
</organism>
<evidence type="ECO:0000256" key="9">
    <source>
        <dbReference type="ARBA" id="ARBA00022763"/>
    </source>
</evidence>